<dbReference type="Proteomes" id="UP000504623">
    <property type="component" value="Unplaced"/>
</dbReference>
<dbReference type="FunFam" id="3.30.860.10:FF:000002">
    <property type="entry name" value="40S ribosomal protein S15"/>
    <property type="match status" value="1"/>
</dbReference>
<dbReference type="GO" id="GO:0000028">
    <property type="term" value="P:ribosomal small subunit assembly"/>
    <property type="evidence" value="ECO:0007669"/>
    <property type="project" value="TreeGrafter"/>
</dbReference>
<evidence type="ECO:0000256" key="6">
    <source>
        <dbReference type="ARBA" id="ARBA00045746"/>
    </source>
</evidence>
<proteinExistence type="inferred from homology"/>
<evidence type="ECO:0000256" key="5">
    <source>
        <dbReference type="ARBA" id="ARBA00035469"/>
    </source>
</evidence>
<dbReference type="GO" id="GO:0006412">
    <property type="term" value="P:translation"/>
    <property type="evidence" value="ECO:0007669"/>
    <property type="project" value="InterPro"/>
</dbReference>
<keyword evidence="8" id="KW-1185">Reference proteome</keyword>
<dbReference type="Pfam" id="PF00203">
    <property type="entry name" value="Ribosomal_S19"/>
    <property type="match status" value="1"/>
</dbReference>
<reference evidence="9" key="1">
    <citation type="submission" date="2025-08" db="UniProtKB">
        <authorList>
            <consortium name="RefSeq"/>
        </authorList>
    </citation>
    <scope>IDENTIFICATION</scope>
    <source>
        <tissue evidence="9">Spleen</tissue>
    </source>
</reference>
<evidence type="ECO:0000313" key="9">
    <source>
        <dbReference type="RefSeq" id="XP_006876809.1"/>
    </source>
</evidence>
<dbReference type="HAMAP" id="MF_00531">
    <property type="entry name" value="Ribosomal_uS19"/>
    <property type="match status" value="1"/>
</dbReference>
<organism evidence="8 9">
    <name type="scientific">Chrysochloris asiatica</name>
    <name type="common">Cape golden mole</name>
    <dbReference type="NCBI Taxonomy" id="185453"/>
    <lineage>
        <taxon>Eukaryota</taxon>
        <taxon>Metazoa</taxon>
        <taxon>Chordata</taxon>
        <taxon>Craniata</taxon>
        <taxon>Vertebrata</taxon>
        <taxon>Euteleostomi</taxon>
        <taxon>Mammalia</taxon>
        <taxon>Eutheria</taxon>
        <taxon>Afrotheria</taxon>
        <taxon>Chrysochloridae</taxon>
        <taxon>Chrysochlorinae</taxon>
        <taxon>Chrysochloris</taxon>
    </lineage>
</organism>
<comment type="subunit">
    <text evidence="4">Component of the small ribosomal subunit.</text>
</comment>
<accession>A0A9B0X0E4</accession>
<dbReference type="InterPro" id="IPR005713">
    <property type="entry name" value="Ribosomal_uS19_euk/arc"/>
</dbReference>
<comment type="similarity">
    <text evidence="1 7">Belongs to the universal ribosomal protein uS19 family.</text>
</comment>
<name>A0A9B0X0E4_CHRAS</name>
<dbReference type="NCBIfam" id="TIGR01025">
    <property type="entry name" value="uS19_arch"/>
    <property type="match status" value="1"/>
</dbReference>
<dbReference type="PANTHER" id="PTHR11880">
    <property type="entry name" value="RIBOSOMAL PROTEIN S19P FAMILY MEMBER"/>
    <property type="match status" value="1"/>
</dbReference>
<dbReference type="GO" id="GO:0003735">
    <property type="term" value="F:structural constituent of ribosome"/>
    <property type="evidence" value="ECO:0007669"/>
    <property type="project" value="InterPro"/>
</dbReference>
<evidence type="ECO:0000256" key="4">
    <source>
        <dbReference type="ARBA" id="ARBA00035021"/>
    </source>
</evidence>
<dbReference type="NCBIfam" id="NF003121">
    <property type="entry name" value="PRK04038.1"/>
    <property type="match status" value="1"/>
</dbReference>
<dbReference type="Gene3D" id="3.30.860.10">
    <property type="entry name" value="30s Ribosomal Protein S19, Chain A"/>
    <property type="match status" value="1"/>
</dbReference>
<dbReference type="GO" id="GO:0022627">
    <property type="term" value="C:cytosolic small ribosomal subunit"/>
    <property type="evidence" value="ECO:0007669"/>
    <property type="project" value="TreeGrafter"/>
</dbReference>
<dbReference type="SUPFAM" id="SSF54570">
    <property type="entry name" value="Ribosomal protein S19"/>
    <property type="match status" value="1"/>
</dbReference>
<dbReference type="PRINTS" id="PR00975">
    <property type="entry name" value="RIBOSOMALS19"/>
</dbReference>
<dbReference type="GO" id="GO:0003723">
    <property type="term" value="F:RNA binding"/>
    <property type="evidence" value="ECO:0007669"/>
    <property type="project" value="InterPro"/>
</dbReference>
<dbReference type="InterPro" id="IPR020934">
    <property type="entry name" value="Ribosomal_uS19_CS"/>
</dbReference>
<dbReference type="PROSITE" id="PS00323">
    <property type="entry name" value="RIBOSOMAL_S19"/>
    <property type="match status" value="1"/>
</dbReference>
<dbReference type="CTD" id="6209"/>
<dbReference type="AlphaFoldDB" id="A0A9B0X0E4"/>
<evidence type="ECO:0000256" key="2">
    <source>
        <dbReference type="ARBA" id="ARBA00022980"/>
    </source>
</evidence>
<gene>
    <name evidence="9" type="primary">RPS15</name>
</gene>
<dbReference type="InterPro" id="IPR023575">
    <property type="entry name" value="Ribosomal_uS19_SF"/>
</dbReference>
<keyword evidence="3 7" id="KW-0687">Ribonucleoprotein</keyword>
<sequence length="266" mass="29583">MVSSAGPRVCIRAIQLHPSPGRAVGGVGLQSRGCGGLLQAFGESDMSARGGVRACEDGLRPEKPAWASVSRSNVGSRVCDPGADSPHCVPMGFRTHGLRVSRAGLGEGSPVSHPAWRPWPRLAEVEQKKKRTFRKFTYRGVDLDQLLDMSYEQLMQLYSARQRRRLNRGLRRKQHSLLKRLRKAKKEAPPMEKPEVVKTHLRDMIILPEMVGSMVGVYNGKTFNQVEIKPEMIGHYLGEFSITYKPVKHGRPGIGATHSSRFIPLK</sequence>
<dbReference type="GeneID" id="102829309"/>
<dbReference type="RefSeq" id="XP_006876809.1">
    <property type="nucleotide sequence ID" value="XM_006876747.1"/>
</dbReference>
<dbReference type="InterPro" id="IPR002222">
    <property type="entry name" value="Ribosomal_uS19"/>
</dbReference>
<keyword evidence="2 7" id="KW-0689">Ribosomal protein</keyword>
<evidence type="ECO:0000313" key="8">
    <source>
        <dbReference type="Proteomes" id="UP000504623"/>
    </source>
</evidence>
<dbReference type="PANTHER" id="PTHR11880:SF2">
    <property type="entry name" value="SMALL RIBOSOMAL SUBUNIT PROTEIN US19"/>
    <property type="match status" value="1"/>
</dbReference>
<comment type="function">
    <text evidence="6">Component of the small ribosomal subunit. The ribosome is a large ribonucleoprotein complex responsible for the synthesis of proteins in the cell.</text>
</comment>
<dbReference type="OrthoDB" id="10258210at2759"/>
<evidence type="ECO:0000256" key="7">
    <source>
        <dbReference type="RuleBase" id="RU003485"/>
    </source>
</evidence>
<protein>
    <recommendedName>
        <fullName evidence="5">40S ribosomal protein S15</fullName>
    </recommendedName>
</protein>
<evidence type="ECO:0000256" key="1">
    <source>
        <dbReference type="ARBA" id="ARBA00007345"/>
    </source>
</evidence>
<evidence type="ECO:0000256" key="3">
    <source>
        <dbReference type="ARBA" id="ARBA00023274"/>
    </source>
</evidence>